<accession>A0ABU0TDQ7</accession>
<organism evidence="1 2">
    <name type="scientific">Chryseobacterium camelliae</name>
    <dbReference type="NCBI Taxonomy" id="1265445"/>
    <lineage>
        <taxon>Bacteria</taxon>
        <taxon>Pseudomonadati</taxon>
        <taxon>Bacteroidota</taxon>
        <taxon>Flavobacteriia</taxon>
        <taxon>Flavobacteriales</taxon>
        <taxon>Weeksellaceae</taxon>
        <taxon>Chryseobacterium group</taxon>
        <taxon>Chryseobacterium</taxon>
    </lineage>
</organism>
<evidence type="ECO:0000313" key="2">
    <source>
        <dbReference type="Proteomes" id="UP001225072"/>
    </source>
</evidence>
<protein>
    <submittedName>
        <fullName evidence="1">Uncharacterized protein</fullName>
    </submittedName>
</protein>
<comment type="caution">
    <text evidence="1">The sequence shown here is derived from an EMBL/GenBank/DDBJ whole genome shotgun (WGS) entry which is preliminary data.</text>
</comment>
<gene>
    <name evidence="1" type="ORF">QE404_000363</name>
</gene>
<keyword evidence="2" id="KW-1185">Reference proteome</keyword>
<reference evidence="1 2" key="1">
    <citation type="submission" date="2023-07" db="EMBL/GenBank/DDBJ databases">
        <title>Functional and genomic diversity of the sorghum phyllosphere microbiome.</title>
        <authorList>
            <person name="Shade A."/>
        </authorList>
    </citation>
    <scope>NUCLEOTIDE SEQUENCE [LARGE SCALE GENOMIC DNA]</scope>
    <source>
        <strain evidence="1 2">SORGH_AS_1064</strain>
    </source>
</reference>
<sequence>MFTLAVQPLLPLINYAVHYDYIVENLCENRAQPELMCNGKCYVFRQLAKNGREQASQDSRKTVFPYVDVFVAEEGMFSFCGTADMDDRAVTIFCEDCYLPLLYSRIFHPPLA</sequence>
<dbReference type="RefSeq" id="WP_307445788.1">
    <property type="nucleotide sequence ID" value="NZ_JAUTAL010000001.1"/>
</dbReference>
<name>A0ABU0TDQ7_9FLAO</name>
<evidence type="ECO:0000313" key="1">
    <source>
        <dbReference type="EMBL" id="MDQ1095216.1"/>
    </source>
</evidence>
<dbReference type="Proteomes" id="UP001225072">
    <property type="component" value="Unassembled WGS sequence"/>
</dbReference>
<proteinExistence type="predicted"/>
<dbReference type="EMBL" id="JAUTAL010000001">
    <property type="protein sequence ID" value="MDQ1095216.1"/>
    <property type="molecule type" value="Genomic_DNA"/>
</dbReference>